<dbReference type="InterPro" id="IPR014044">
    <property type="entry name" value="CAP_dom"/>
</dbReference>
<dbReference type="Proteomes" id="UP001163046">
    <property type="component" value="Unassembled WGS sequence"/>
</dbReference>
<feature type="region of interest" description="Disordered" evidence="1">
    <location>
        <begin position="77"/>
        <end position="98"/>
    </location>
</feature>
<accession>A0A9X0D367</accession>
<keyword evidence="5" id="KW-1185">Reference proteome</keyword>
<feature type="region of interest" description="Disordered" evidence="1">
    <location>
        <begin position="28"/>
        <end position="55"/>
    </location>
</feature>
<evidence type="ECO:0000313" key="4">
    <source>
        <dbReference type="EMBL" id="KAJ7385572.1"/>
    </source>
</evidence>
<feature type="signal peptide" evidence="2">
    <location>
        <begin position="1"/>
        <end position="20"/>
    </location>
</feature>
<name>A0A9X0D367_9CNID</name>
<evidence type="ECO:0000256" key="2">
    <source>
        <dbReference type="SAM" id="SignalP"/>
    </source>
</evidence>
<keyword evidence="2" id="KW-0732">Signal</keyword>
<dbReference type="Gene3D" id="3.40.33.10">
    <property type="entry name" value="CAP"/>
    <property type="match status" value="1"/>
</dbReference>
<dbReference type="EMBL" id="MU825880">
    <property type="protein sequence ID" value="KAJ7385572.1"/>
    <property type="molecule type" value="Genomic_DNA"/>
</dbReference>
<gene>
    <name evidence="4" type="ORF">OS493_015154</name>
</gene>
<dbReference type="OrthoDB" id="337038at2759"/>
<dbReference type="SUPFAM" id="SSF55797">
    <property type="entry name" value="PR-1-like"/>
    <property type="match status" value="1"/>
</dbReference>
<evidence type="ECO:0000313" key="5">
    <source>
        <dbReference type="Proteomes" id="UP001163046"/>
    </source>
</evidence>
<evidence type="ECO:0000256" key="1">
    <source>
        <dbReference type="SAM" id="MobiDB-lite"/>
    </source>
</evidence>
<proteinExistence type="predicted"/>
<sequence>MKACLVFCFVCLIFFGFATANKEAHHHQPVKHHSTSHKNHISDQKDQKASPGEPGALKNIILPKPQGNASLVSTSFNKSANQVGPGTKESKEGKQGAGQATGRAILVHNTNDGVGHIVQDSPSGKAPVIVINSDATGSNGGSLDPFSQDCLDAHNNYRAKHGVPPLMWSHDLAEGAQSWADQLASTDSLQHDEVAIQNRKMGKMKNN</sequence>
<dbReference type="AlphaFoldDB" id="A0A9X0D367"/>
<protein>
    <recommendedName>
        <fullName evidence="3">SCP domain-containing protein</fullName>
    </recommendedName>
</protein>
<organism evidence="4 5">
    <name type="scientific">Desmophyllum pertusum</name>
    <dbReference type="NCBI Taxonomy" id="174260"/>
    <lineage>
        <taxon>Eukaryota</taxon>
        <taxon>Metazoa</taxon>
        <taxon>Cnidaria</taxon>
        <taxon>Anthozoa</taxon>
        <taxon>Hexacorallia</taxon>
        <taxon>Scleractinia</taxon>
        <taxon>Caryophylliina</taxon>
        <taxon>Caryophylliidae</taxon>
        <taxon>Desmophyllum</taxon>
    </lineage>
</organism>
<dbReference type="Pfam" id="PF00188">
    <property type="entry name" value="CAP"/>
    <property type="match status" value="1"/>
</dbReference>
<feature type="compositionally biased region" description="Basic residues" evidence="1">
    <location>
        <begin position="28"/>
        <end position="39"/>
    </location>
</feature>
<dbReference type="InterPro" id="IPR035940">
    <property type="entry name" value="CAP_sf"/>
</dbReference>
<evidence type="ECO:0000259" key="3">
    <source>
        <dbReference type="Pfam" id="PF00188"/>
    </source>
</evidence>
<feature type="domain" description="SCP" evidence="3">
    <location>
        <begin position="151"/>
        <end position="193"/>
    </location>
</feature>
<feature type="chain" id="PRO_5040777881" description="SCP domain-containing protein" evidence="2">
    <location>
        <begin position="21"/>
        <end position="207"/>
    </location>
</feature>
<reference evidence="4" key="1">
    <citation type="submission" date="2023-01" db="EMBL/GenBank/DDBJ databases">
        <title>Genome assembly of the deep-sea coral Lophelia pertusa.</title>
        <authorList>
            <person name="Herrera S."/>
            <person name="Cordes E."/>
        </authorList>
    </citation>
    <scope>NUCLEOTIDE SEQUENCE</scope>
    <source>
        <strain evidence="4">USNM1676648</strain>
        <tissue evidence="4">Polyp</tissue>
    </source>
</reference>
<comment type="caution">
    <text evidence="4">The sequence shown here is derived from an EMBL/GenBank/DDBJ whole genome shotgun (WGS) entry which is preliminary data.</text>
</comment>